<dbReference type="GO" id="GO:0019805">
    <property type="term" value="P:quinolinate biosynthetic process"/>
    <property type="evidence" value="ECO:0007669"/>
    <property type="project" value="UniProtKB-UniRule"/>
</dbReference>
<dbReference type="GO" id="GO:0097053">
    <property type="term" value="P:L-kynurenine catabolic process"/>
    <property type="evidence" value="ECO:0007669"/>
    <property type="project" value="UniProtKB-UniRule"/>
</dbReference>
<dbReference type="GO" id="GO:0005737">
    <property type="term" value="C:cytoplasm"/>
    <property type="evidence" value="ECO:0007669"/>
    <property type="project" value="UniProtKB-SubCell"/>
</dbReference>
<dbReference type="InterPro" id="IPR015424">
    <property type="entry name" value="PyrdxlP-dep_Trfase"/>
</dbReference>
<dbReference type="GO" id="GO:0030429">
    <property type="term" value="F:kynureninase activity"/>
    <property type="evidence" value="ECO:0007669"/>
    <property type="project" value="UniProtKB-UniRule"/>
</dbReference>
<evidence type="ECO:0000256" key="2">
    <source>
        <dbReference type="ARBA" id="ARBA00022801"/>
    </source>
</evidence>
<dbReference type="InterPro" id="IPR010111">
    <property type="entry name" value="Kynureninase"/>
</dbReference>
<dbReference type="NCBIfam" id="TIGR01814">
    <property type="entry name" value="kynureninase"/>
    <property type="match status" value="1"/>
</dbReference>
<dbReference type="GO" id="GO:0019441">
    <property type="term" value="P:L-tryptophan catabolic process to kynurenine"/>
    <property type="evidence" value="ECO:0007669"/>
    <property type="project" value="TreeGrafter"/>
</dbReference>
<comment type="subunit">
    <text evidence="4 5">Homodimer.</text>
</comment>
<comment type="similarity">
    <text evidence="4 5">Belongs to the kynureninase family.</text>
</comment>
<dbReference type="GO" id="GO:0034354">
    <property type="term" value="P:'de novo' NAD+ biosynthetic process from L-tryptophan"/>
    <property type="evidence" value="ECO:0007669"/>
    <property type="project" value="UniProtKB-UniRule"/>
</dbReference>
<feature type="binding site" evidence="4">
    <location>
        <position position="287"/>
    </location>
    <ligand>
        <name>pyridoxal 5'-phosphate</name>
        <dbReference type="ChEBI" id="CHEBI:597326"/>
    </ligand>
</feature>
<evidence type="ECO:0000256" key="3">
    <source>
        <dbReference type="ARBA" id="ARBA00022898"/>
    </source>
</evidence>
<dbReference type="Gene3D" id="3.90.1150.10">
    <property type="entry name" value="Aspartate Aminotransferase, domain 1"/>
    <property type="match status" value="1"/>
</dbReference>
<dbReference type="UniPathway" id="UPA00334">
    <property type="reaction ID" value="UER00455"/>
</dbReference>
<dbReference type="AlphaFoldDB" id="A0A1Y2F968"/>
<feature type="binding site" evidence="4">
    <location>
        <begin position="138"/>
        <end position="141"/>
    </location>
    <ligand>
        <name>pyridoxal 5'-phosphate</name>
        <dbReference type="ChEBI" id="CHEBI:597326"/>
    </ligand>
</feature>
<reference evidence="6 7" key="1">
    <citation type="submission" date="2016-07" db="EMBL/GenBank/DDBJ databases">
        <title>Pervasive Adenine N6-methylation of Active Genes in Fungi.</title>
        <authorList>
            <consortium name="DOE Joint Genome Institute"/>
            <person name="Mondo S.J."/>
            <person name="Dannebaum R.O."/>
            <person name="Kuo R.C."/>
            <person name="Labutti K."/>
            <person name="Haridas S."/>
            <person name="Kuo A."/>
            <person name="Salamov A."/>
            <person name="Ahrendt S.R."/>
            <person name="Lipzen A."/>
            <person name="Sullivan W."/>
            <person name="Andreopoulos W.B."/>
            <person name="Clum A."/>
            <person name="Lindquist E."/>
            <person name="Daum C."/>
            <person name="Ramamoorthy G.K."/>
            <person name="Gryganskyi A."/>
            <person name="Culley D."/>
            <person name="Magnuson J.K."/>
            <person name="James T.Y."/>
            <person name="O'Malley M.A."/>
            <person name="Stajich J.E."/>
            <person name="Spatafora J.W."/>
            <person name="Visel A."/>
            <person name="Grigoriev I.V."/>
        </authorList>
    </citation>
    <scope>NUCLEOTIDE SEQUENCE [LARGE SCALE GENOMIC DNA]</scope>
    <source>
        <strain evidence="6 7">12-1054</strain>
    </source>
</reference>
<dbReference type="GO" id="GO:0016740">
    <property type="term" value="F:transferase activity"/>
    <property type="evidence" value="ECO:0007669"/>
    <property type="project" value="UniProtKB-KW"/>
</dbReference>
<comment type="function">
    <text evidence="4 5">Catalyzes the cleavage of L-kynurenine (L-Kyn) and L-3-hydroxykynurenine (L-3OHKyn) into anthranilic acid (AA) and 3-hydroxyanthranilic acid (3-OHAA), respectively.</text>
</comment>
<comment type="pathway">
    <text evidence="4 5">Amino-acid degradation; L-kynurenine degradation; L-alanine and anthranilate from L-kynurenine: step 1/1.</text>
</comment>
<organism evidence="6 7">
    <name type="scientific">Protomyces lactucae-debilis</name>
    <dbReference type="NCBI Taxonomy" id="2754530"/>
    <lineage>
        <taxon>Eukaryota</taxon>
        <taxon>Fungi</taxon>
        <taxon>Dikarya</taxon>
        <taxon>Ascomycota</taxon>
        <taxon>Taphrinomycotina</taxon>
        <taxon>Taphrinomycetes</taxon>
        <taxon>Taphrinales</taxon>
        <taxon>Protomycetaceae</taxon>
        <taxon>Protomyces</taxon>
    </lineage>
</organism>
<evidence type="ECO:0000313" key="6">
    <source>
        <dbReference type="EMBL" id="ORY80458.1"/>
    </source>
</evidence>
<dbReference type="STRING" id="56484.A0A1Y2F968"/>
<dbReference type="InterPro" id="IPR015422">
    <property type="entry name" value="PyrdxlP-dep_Trfase_small"/>
</dbReference>
<protein>
    <recommendedName>
        <fullName evidence="4 5">Kynureninase</fullName>
        <ecNumber evidence="4 5">3.7.1.3</ecNumber>
    </recommendedName>
    <alternativeName>
        <fullName evidence="4">Biosynthesis of nicotinic acid protein 5</fullName>
    </alternativeName>
    <alternativeName>
        <fullName evidence="4">L-kynurenine hydrolase</fullName>
    </alternativeName>
</protein>
<dbReference type="Proteomes" id="UP000193685">
    <property type="component" value="Unassembled WGS sequence"/>
</dbReference>
<dbReference type="PANTHER" id="PTHR14084:SF0">
    <property type="entry name" value="KYNURENINASE"/>
    <property type="match status" value="1"/>
</dbReference>
<dbReference type="SUPFAM" id="SSF53383">
    <property type="entry name" value="PLP-dependent transferases"/>
    <property type="match status" value="1"/>
</dbReference>
<comment type="cofactor">
    <cofactor evidence="4 5">
        <name>pyridoxal 5'-phosphate</name>
        <dbReference type="ChEBI" id="CHEBI:597326"/>
    </cofactor>
</comment>
<dbReference type="HAMAP" id="MF_01970">
    <property type="entry name" value="Kynureninase"/>
    <property type="match status" value="1"/>
</dbReference>
<dbReference type="PIRSF" id="PIRSF038800">
    <property type="entry name" value="KYNU"/>
    <property type="match status" value="1"/>
</dbReference>
<feature type="binding site" evidence="4">
    <location>
        <position position="223"/>
    </location>
    <ligand>
        <name>pyridoxal 5'-phosphate</name>
        <dbReference type="ChEBI" id="CHEBI:597326"/>
    </ligand>
</feature>
<dbReference type="EMBL" id="MCFI01000013">
    <property type="protein sequence ID" value="ORY80458.1"/>
    <property type="molecule type" value="Genomic_DNA"/>
</dbReference>
<feature type="binding site" evidence="4">
    <location>
        <position position="111"/>
    </location>
    <ligand>
        <name>pyridoxal 5'-phosphate</name>
        <dbReference type="ChEBI" id="CHEBI:597326"/>
    </ligand>
</feature>
<feature type="binding site" evidence="4">
    <location>
        <position position="226"/>
    </location>
    <ligand>
        <name>pyridoxal 5'-phosphate</name>
        <dbReference type="ChEBI" id="CHEBI:597326"/>
    </ligand>
</feature>
<accession>A0A1Y2F968</accession>
<feature type="binding site" evidence="4">
    <location>
        <position position="248"/>
    </location>
    <ligand>
        <name>pyridoxal 5'-phosphate</name>
        <dbReference type="ChEBI" id="CHEBI:597326"/>
    </ligand>
</feature>
<dbReference type="GO" id="GO:0030170">
    <property type="term" value="F:pyridoxal phosphate binding"/>
    <property type="evidence" value="ECO:0007669"/>
    <property type="project" value="UniProtKB-UniRule"/>
</dbReference>
<dbReference type="PANTHER" id="PTHR14084">
    <property type="entry name" value="KYNURENINASE"/>
    <property type="match status" value="1"/>
</dbReference>
<comment type="catalytic activity">
    <reaction evidence="4 5">
        <text>L-kynurenine + H2O = anthranilate + L-alanine + H(+)</text>
        <dbReference type="Rhea" id="RHEA:16813"/>
        <dbReference type="ChEBI" id="CHEBI:15377"/>
        <dbReference type="ChEBI" id="CHEBI:15378"/>
        <dbReference type="ChEBI" id="CHEBI:16567"/>
        <dbReference type="ChEBI" id="CHEBI:57959"/>
        <dbReference type="ChEBI" id="CHEBI:57972"/>
        <dbReference type="EC" id="3.7.1.3"/>
    </reaction>
</comment>
<dbReference type="InterPro" id="IPR015421">
    <property type="entry name" value="PyrdxlP-dep_Trfase_major"/>
</dbReference>
<dbReference type="Gene3D" id="3.40.640.10">
    <property type="entry name" value="Type I PLP-dependent aspartate aminotransferase-like (Major domain)"/>
    <property type="match status" value="1"/>
</dbReference>
<evidence type="ECO:0000313" key="7">
    <source>
        <dbReference type="Proteomes" id="UP000193685"/>
    </source>
</evidence>
<evidence type="ECO:0000256" key="1">
    <source>
        <dbReference type="ARBA" id="ARBA00022642"/>
    </source>
</evidence>
<keyword evidence="3 4" id="KW-0663">Pyridoxal phosphate</keyword>
<keyword evidence="7" id="KW-1185">Reference proteome</keyword>
<feature type="binding site" evidence="4">
    <location>
        <position position="194"/>
    </location>
    <ligand>
        <name>pyridoxal 5'-phosphate</name>
        <dbReference type="ChEBI" id="CHEBI:597326"/>
    </ligand>
</feature>
<dbReference type="OMA" id="YTEVWEF"/>
<dbReference type="UniPathway" id="UPA00253">
    <property type="reaction ID" value="UER00329"/>
</dbReference>
<dbReference type="EC" id="3.7.1.3" evidence="4 5"/>
<sequence>MDEQAVSLPHLRRLFSIPTAASLTSTTVPQNNDDNDAVYFCGNSLGLMPLAARALVTAELDVWAGRGVLGHFDHPHHRPWKDIADLQQVTTGTAMLVGAPPSQVTVMGALTSNLNTLLCAFYKPQGKRRKILFEHKAFPSDMYAFASQARLHGLDPEDALLPLGPKEGAYCLDTADILEAIQLHGDEIAVVLFSGVQYYTGQFFDIETITRAGHEVGAVVGWDLAHAVGNVPLELHRWEVDFACWCHYKYVNAGPGAIGGIFVHEQARYPGSSSTTENRNTRGLAGWWGHDPQTRFNMDPIFDPAPGAAGFQLSNPSVLNVVSLLASLDVFQQTSMQAIRDKSVLLTGFMEHLLRADPAFERAGSRPSFKIITPRDPAARGAQLSVLFSPTGVMPFVMGYLLDRHIVADERKPNVVRLSPVPLYNTFSEVLQVIQTLSAALEQYDASEAGTLALQQTT</sequence>
<name>A0A1Y2F968_PROLT</name>
<comment type="subcellular location">
    <subcellularLocation>
        <location evidence="4 5">Cytoplasm</location>
    </subcellularLocation>
</comment>
<keyword evidence="6" id="KW-0808">Transferase</keyword>
<keyword evidence="2 4" id="KW-0378">Hydrolase</keyword>
<comment type="pathway">
    <text evidence="4 5">Cofactor biosynthesis; NAD(+) biosynthesis; quinolinate from L-kynurenine: step 2/3.</text>
</comment>
<gene>
    <name evidence="4" type="primary">BNA5</name>
    <name evidence="6" type="ORF">BCR37DRAFT_349029</name>
</gene>
<proteinExistence type="inferred from homology"/>
<feature type="binding site" evidence="4">
    <location>
        <position position="110"/>
    </location>
    <ligand>
        <name>pyridoxal 5'-phosphate</name>
        <dbReference type="ChEBI" id="CHEBI:597326"/>
    </ligand>
</feature>
<comment type="caution">
    <text evidence="6">The sequence shown here is derived from an EMBL/GenBank/DDBJ whole genome shotgun (WGS) entry which is preliminary data.</text>
</comment>
<dbReference type="FunFam" id="3.40.640.10:FF:000031">
    <property type="entry name" value="Kynureninase"/>
    <property type="match status" value="1"/>
</dbReference>
<dbReference type="OrthoDB" id="5978656at2759"/>
<keyword evidence="4 5" id="KW-0963">Cytoplasm</keyword>
<feature type="binding site" evidence="4">
    <location>
        <position position="315"/>
    </location>
    <ligand>
        <name>pyridoxal 5'-phosphate</name>
        <dbReference type="ChEBI" id="CHEBI:597326"/>
    </ligand>
</feature>
<evidence type="ECO:0000256" key="4">
    <source>
        <dbReference type="HAMAP-Rule" id="MF_03017"/>
    </source>
</evidence>
<evidence type="ECO:0000256" key="5">
    <source>
        <dbReference type="PIRNR" id="PIRNR038800"/>
    </source>
</evidence>
<feature type="modified residue" description="N6-(pyridoxal phosphate)lysine" evidence="4">
    <location>
        <position position="249"/>
    </location>
</feature>
<keyword evidence="1 4" id="KW-0662">Pyridine nucleotide biosynthesis</keyword>
<comment type="catalytic activity">
    <reaction evidence="5">
        <text>3-hydroxy-L-kynurenine + H2O = 3-hydroxyanthranilate + L-alanine + H(+)</text>
        <dbReference type="Rhea" id="RHEA:25143"/>
        <dbReference type="ChEBI" id="CHEBI:15377"/>
        <dbReference type="ChEBI" id="CHEBI:15378"/>
        <dbReference type="ChEBI" id="CHEBI:36559"/>
        <dbReference type="ChEBI" id="CHEBI:57972"/>
        <dbReference type="ChEBI" id="CHEBI:58125"/>
        <dbReference type="EC" id="3.7.1.3"/>
    </reaction>
</comment>
<dbReference type="GO" id="GO:0043420">
    <property type="term" value="P:anthranilate metabolic process"/>
    <property type="evidence" value="ECO:0007669"/>
    <property type="project" value="UniProtKB-UniRule"/>
</dbReference>
<dbReference type="Pfam" id="PF22580">
    <property type="entry name" value="KYNU_C"/>
    <property type="match status" value="1"/>
</dbReference>